<evidence type="ECO:0000256" key="1">
    <source>
        <dbReference type="SAM" id="Phobius"/>
    </source>
</evidence>
<keyword evidence="1" id="KW-1133">Transmembrane helix</keyword>
<dbReference type="InterPro" id="IPR018730">
    <property type="entry name" value="DUF2273"/>
</dbReference>
<accession>A0A4V0WP82</accession>
<feature type="transmembrane region" description="Helical" evidence="1">
    <location>
        <begin position="34"/>
        <end position="50"/>
    </location>
</feature>
<dbReference type="OrthoDB" id="2193753at2"/>
<reference evidence="3" key="1">
    <citation type="submission" date="2019-02" db="EMBL/GenBank/DDBJ databases">
        <title>Draft genome sequence of Enterococcus sp. Gos25-1.</title>
        <authorList>
            <person name="Tanaka N."/>
            <person name="Shiwa Y."/>
            <person name="Fujita N."/>
        </authorList>
    </citation>
    <scope>NUCLEOTIDE SEQUENCE [LARGE SCALE GENOMIC DNA]</scope>
    <source>
        <strain evidence="3">Gos25-1</strain>
    </source>
</reference>
<comment type="caution">
    <text evidence="2">The sequence shown here is derived from an EMBL/GenBank/DDBJ whole genome shotgun (WGS) entry which is preliminary data.</text>
</comment>
<proteinExistence type="predicted"/>
<gene>
    <name evidence="2" type="ORF">NRIC_08400</name>
</gene>
<dbReference type="EMBL" id="BJCC01000007">
    <property type="protein sequence ID" value="GCF92949.1"/>
    <property type="molecule type" value="Genomic_DNA"/>
</dbReference>
<keyword evidence="1" id="KW-0812">Transmembrane</keyword>
<dbReference type="RefSeq" id="WP_146621433.1">
    <property type="nucleotide sequence ID" value="NZ_BJCC01000007.1"/>
</dbReference>
<protein>
    <submittedName>
        <fullName evidence="2">DUF2273 domain-containing protein</fullName>
    </submittedName>
</protein>
<sequence>MQEFITKDKLPLIFGVLGFILAVLFFTVGFFKTILLIIITALGIALGYYLKNNGILDEYLKK</sequence>
<keyword evidence="3" id="KW-1185">Reference proteome</keyword>
<dbReference type="Proteomes" id="UP000290567">
    <property type="component" value="Unassembled WGS sequence"/>
</dbReference>
<evidence type="ECO:0000313" key="3">
    <source>
        <dbReference type="Proteomes" id="UP000290567"/>
    </source>
</evidence>
<name>A0A4V0WP82_9ENTE</name>
<keyword evidence="1" id="KW-0472">Membrane</keyword>
<feature type="transmembrane region" description="Helical" evidence="1">
    <location>
        <begin position="12"/>
        <end position="28"/>
    </location>
</feature>
<organism evidence="2 3">
    <name type="scientific">Enterococcus florum</name>
    <dbReference type="NCBI Taxonomy" id="2480627"/>
    <lineage>
        <taxon>Bacteria</taxon>
        <taxon>Bacillati</taxon>
        <taxon>Bacillota</taxon>
        <taxon>Bacilli</taxon>
        <taxon>Lactobacillales</taxon>
        <taxon>Enterococcaceae</taxon>
        <taxon>Enterococcus</taxon>
    </lineage>
</organism>
<dbReference type="Pfam" id="PF10031">
    <property type="entry name" value="DUF2273"/>
    <property type="match status" value="1"/>
</dbReference>
<evidence type="ECO:0000313" key="2">
    <source>
        <dbReference type="EMBL" id="GCF92949.1"/>
    </source>
</evidence>
<dbReference type="AlphaFoldDB" id="A0A4V0WP82"/>